<feature type="transmembrane region" description="Helical" evidence="1">
    <location>
        <begin position="478"/>
        <end position="495"/>
    </location>
</feature>
<keyword evidence="4" id="KW-1185">Reference proteome</keyword>
<keyword evidence="1" id="KW-0472">Membrane</keyword>
<dbReference type="GO" id="GO:0102965">
    <property type="term" value="F:alcohol-forming long-chain fatty acyl-CoA reductase activity"/>
    <property type="evidence" value="ECO:0007669"/>
    <property type="project" value="UniProtKB-EC"/>
</dbReference>
<protein>
    <recommendedName>
        <fullName evidence="1">Fatty acyl-CoA reductase</fullName>
        <ecNumber evidence="1">1.2.1.84</ecNumber>
    </recommendedName>
</protein>
<dbReference type="SUPFAM" id="SSF51735">
    <property type="entry name" value="NAD(P)-binding Rossmann-fold domains"/>
    <property type="match status" value="1"/>
</dbReference>
<evidence type="ECO:0000256" key="1">
    <source>
        <dbReference type="RuleBase" id="RU363097"/>
    </source>
</evidence>
<dbReference type="GO" id="GO:0005777">
    <property type="term" value="C:peroxisome"/>
    <property type="evidence" value="ECO:0007669"/>
    <property type="project" value="TreeGrafter"/>
</dbReference>
<keyword evidence="1" id="KW-0444">Lipid biosynthesis</keyword>
<accession>A0A0L0BTW8</accession>
<dbReference type="InterPro" id="IPR036291">
    <property type="entry name" value="NAD(P)-bd_dom_sf"/>
</dbReference>
<dbReference type="GO" id="GO:0080019">
    <property type="term" value="F:alcohol-forming very long-chain fatty acyl-CoA reductase activity"/>
    <property type="evidence" value="ECO:0007669"/>
    <property type="project" value="InterPro"/>
</dbReference>
<sequence length="496" mass="57437">MKNETMLIKDFFKNQEIFITGGTGYLGKSLIEKLLRECPDISKMYLLIRSKRNKTPLERLKEFSEDLVFERLHREQPNAFEKIIPIVGDSVELGLGISQEDLERLKNVTIIVHGAANVRFDNNLRGSILMNTRGTHELLKIALNLKHLIAFIHVSTAYVNPFAVHIKEQLYKAPVEWRSALKVAETYDEETLEILKLKYTKYYPNAYSFTKNLSEQVVAEFSDRLPITILRPSIVSHSMKDPESGFIDNLNGPMGMLVAIAMGISQVTYCNPDLIMALINVDIVTDFTIIAIYRRGLESMNSKKIGLDIRNISAGTRYKYTLNQSTKIFLNETSQEPFVKSLWAPTCFMTTNYFLFIMCVFLVNIPLALIYDFLLMLSKEEKMVLKLTRKVVYTSKALEKFSQKYFEIQNDGMWELLKLLPEKEIKTFGNITEAFEKDYIQTMRELRDGVKKYIFREPLKATPATQRRFKIFIILDRIIKLLICSMFVVLLWKLVN</sequence>
<dbReference type="Proteomes" id="UP000037069">
    <property type="component" value="Unassembled WGS sequence"/>
</dbReference>
<evidence type="ECO:0000313" key="3">
    <source>
        <dbReference type="EMBL" id="KNC23423.1"/>
    </source>
</evidence>
<keyword evidence="1" id="KW-0443">Lipid metabolism</keyword>
<dbReference type="OrthoDB" id="429813at2759"/>
<evidence type="ECO:0000259" key="2">
    <source>
        <dbReference type="Pfam" id="PF07993"/>
    </source>
</evidence>
<organism evidence="3 4">
    <name type="scientific">Lucilia cuprina</name>
    <name type="common">Green bottle fly</name>
    <name type="synonym">Australian sheep blowfly</name>
    <dbReference type="NCBI Taxonomy" id="7375"/>
    <lineage>
        <taxon>Eukaryota</taxon>
        <taxon>Metazoa</taxon>
        <taxon>Ecdysozoa</taxon>
        <taxon>Arthropoda</taxon>
        <taxon>Hexapoda</taxon>
        <taxon>Insecta</taxon>
        <taxon>Pterygota</taxon>
        <taxon>Neoptera</taxon>
        <taxon>Endopterygota</taxon>
        <taxon>Diptera</taxon>
        <taxon>Brachycera</taxon>
        <taxon>Muscomorpha</taxon>
        <taxon>Oestroidea</taxon>
        <taxon>Calliphoridae</taxon>
        <taxon>Luciliinae</taxon>
        <taxon>Lucilia</taxon>
    </lineage>
</organism>
<dbReference type="STRING" id="7375.A0A0L0BTW8"/>
<feature type="transmembrane region" description="Helical" evidence="1">
    <location>
        <begin position="353"/>
        <end position="377"/>
    </location>
</feature>
<dbReference type="OMA" id="AIKTNIC"/>
<reference evidence="3 4" key="1">
    <citation type="journal article" date="2015" name="Nat. Commun.">
        <title>Lucilia cuprina genome unlocks parasitic fly biology to underpin future interventions.</title>
        <authorList>
            <person name="Anstead C.A."/>
            <person name="Korhonen P.K."/>
            <person name="Young N.D."/>
            <person name="Hall R.S."/>
            <person name="Jex A.R."/>
            <person name="Murali S.C."/>
            <person name="Hughes D.S."/>
            <person name="Lee S.F."/>
            <person name="Perry T."/>
            <person name="Stroehlein A.J."/>
            <person name="Ansell B.R."/>
            <person name="Breugelmans B."/>
            <person name="Hofmann A."/>
            <person name="Qu J."/>
            <person name="Dugan S."/>
            <person name="Lee S.L."/>
            <person name="Chao H."/>
            <person name="Dinh H."/>
            <person name="Han Y."/>
            <person name="Doddapaneni H.V."/>
            <person name="Worley K.C."/>
            <person name="Muzny D.M."/>
            <person name="Ioannidis P."/>
            <person name="Waterhouse R.M."/>
            <person name="Zdobnov E.M."/>
            <person name="James P.J."/>
            <person name="Bagnall N.H."/>
            <person name="Kotze A.C."/>
            <person name="Gibbs R.A."/>
            <person name="Richards S."/>
            <person name="Batterham P."/>
            <person name="Gasser R.B."/>
        </authorList>
    </citation>
    <scope>NUCLEOTIDE SEQUENCE [LARGE SCALE GENOMIC DNA]</scope>
    <source>
        <strain evidence="3 4">LS</strain>
        <tissue evidence="3">Full body</tissue>
    </source>
</reference>
<keyword evidence="1" id="KW-1133">Transmembrane helix</keyword>
<proteinExistence type="inferred from homology"/>
<dbReference type="Gene3D" id="3.40.50.720">
    <property type="entry name" value="NAD(P)-binding Rossmann-like Domain"/>
    <property type="match status" value="1"/>
</dbReference>
<dbReference type="InterPro" id="IPR013120">
    <property type="entry name" value="FAR_NAD-bd"/>
</dbReference>
<dbReference type="InterPro" id="IPR026055">
    <property type="entry name" value="FAR"/>
</dbReference>
<dbReference type="Pfam" id="PF07993">
    <property type="entry name" value="NAD_binding_4"/>
    <property type="match status" value="1"/>
</dbReference>
<dbReference type="EMBL" id="JRES01001351">
    <property type="protein sequence ID" value="KNC23423.1"/>
    <property type="molecule type" value="Genomic_DNA"/>
</dbReference>
<dbReference type="EC" id="1.2.1.84" evidence="1"/>
<evidence type="ECO:0000313" key="4">
    <source>
        <dbReference type="Proteomes" id="UP000037069"/>
    </source>
</evidence>
<keyword evidence="1" id="KW-0560">Oxidoreductase</keyword>
<dbReference type="CDD" id="cd05236">
    <property type="entry name" value="FAR-N_SDR_e"/>
    <property type="match status" value="1"/>
</dbReference>
<comment type="similarity">
    <text evidence="1">Belongs to the fatty acyl-CoA reductase family.</text>
</comment>
<dbReference type="PANTHER" id="PTHR11011:SF24">
    <property type="entry name" value="FATTY ACYL-COA REDUCTASE"/>
    <property type="match status" value="1"/>
</dbReference>
<comment type="caution">
    <text evidence="3">The sequence shown here is derived from an EMBL/GenBank/DDBJ whole genome shotgun (WGS) entry which is preliminary data.</text>
</comment>
<gene>
    <name evidence="3" type="ORF">FF38_13338</name>
</gene>
<keyword evidence="1" id="KW-0812">Transmembrane</keyword>
<keyword evidence="1" id="KW-0521">NADP</keyword>
<comment type="function">
    <text evidence="1">Catalyzes the reduction of fatty acyl-CoA to fatty alcohols.</text>
</comment>
<dbReference type="PANTHER" id="PTHR11011">
    <property type="entry name" value="MALE STERILITY PROTEIN 2-RELATED"/>
    <property type="match status" value="1"/>
</dbReference>
<comment type="catalytic activity">
    <reaction evidence="1">
        <text>a long-chain fatty acyl-CoA + 2 NADPH + 2 H(+) = a long-chain primary fatty alcohol + 2 NADP(+) + CoA</text>
        <dbReference type="Rhea" id="RHEA:52716"/>
        <dbReference type="ChEBI" id="CHEBI:15378"/>
        <dbReference type="ChEBI" id="CHEBI:57287"/>
        <dbReference type="ChEBI" id="CHEBI:57783"/>
        <dbReference type="ChEBI" id="CHEBI:58349"/>
        <dbReference type="ChEBI" id="CHEBI:77396"/>
        <dbReference type="ChEBI" id="CHEBI:83139"/>
        <dbReference type="EC" id="1.2.1.84"/>
    </reaction>
</comment>
<feature type="domain" description="Thioester reductase (TE)" evidence="2">
    <location>
        <begin position="19"/>
        <end position="286"/>
    </location>
</feature>
<dbReference type="AlphaFoldDB" id="A0A0L0BTW8"/>
<dbReference type="GO" id="GO:0035336">
    <property type="term" value="P:long-chain fatty-acyl-CoA metabolic process"/>
    <property type="evidence" value="ECO:0007669"/>
    <property type="project" value="TreeGrafter"/>
</dbReference>
<name>A0A0L0BTW8_LUCCU</name>